<dbReference type="Pfam" id="PF01469">
    <property type="entry name" value="Pentapeptide_2"/>
    <property type="match status" value="1"/>
</dbReference>
<dbReference type="KEGG" id="cpi:Cpin_3860"/>
<dbReference type="AlphaFoldDB" id="A0A979G650"/>
<proteinExistence type="predicted"/>
<dbReference type="InterPro" id="IPR056083">
    <property type="entry name" value="DUF7666"/>
</dbReference>
<feature type="domain" description="DUF7666" evidence="2">
    <location>
        <begin position="6"/>
        <end position="97"/>
    </location>
</feature>
<protein>
    <submittedName>
        <fullName evidence="3">Pentapeptide repeat containing protein</fullName>
    </submittedName>
</protein>
<reference evidence="3 4" key="2">
    <citation type="journal article" date="2010" name="Stand. Genomic Sci.">
        <title>Complete genome sequence of Chitinophaga pinensis type strain (UQM 2034).</title>
        <authorList>
            <person name="Glavina Del Rio T."/>
            <person name="Abt B."/>
            <person name="Spring S."/>
            <person name="Lapidus A."/>
            <person name="Nolan M."/>
            <person name="Tice H."/>
            <person name="Copeland A."/>
            <person name="Cheng J.F."/>
            <person name="Chen F."/>
            <person name="Bruce D."/>
            <person name="Goodwin L."/>
            <person name="Pitluck S."/>
            <person name="Ivanova N."/>
            <person name="Mavromatis K."/>
            <person name="Mikhailova N."/>
            <person name="Pati A."/>
            <person name="Chen A."/>
            <person name="Palaniappan K."/>
            <person name="Land M."/>
            <person name="Hauser L."/>
            <person name="Chang Y.J."/>
            <person name="Jeffries C.D."/>
            <person name="Chain P."/>
            <person name="Saunders E."/>
            <person name="Detter J.C."/>
            <person name="Brettin T."/>
            <person name="Rohde M."/>
            <person name="Goker M."/>
            <person name="Bristow J."/>
            <person name="Eisen J.A."/>
            <person name="Markowitz V."/>
            <person name="Hugenholtz P."/>
            <person name="Kyrpides N.C."/>
            <person name="Klenk H.P."/>
            <person name="Lucas S."/>
        </authorList>
    </citation>
    <scope>NUCLEOTIDE SEQUENCE [LARGE SCALE GENOMIC DNA]</scope>
    <source>
        <strain evidence="4">ATCC 43595 / DSM 2588 / LMG 13176 / NBRC 15968 / NCIMB 11800 / UQM 2034</strain>
    </source>
</reference>
<feature type="compositionally biased region" description="Polar residues" evidence="1">
    <location>
        <begin position="112"/>
        <end position="142"/>
    </location>
</feature>
<gene>
    <name evidence="3" type="ordered locus">Cpin_3860</name>
</gene>
<dbReference type="OrthoDB" id="9812966at2"/>
<evidence type="ECO:0000313" key="4">
    <source>
        <dbReference type="Proteomes" id="UP000002215"/>
    </source>
</evidence>
<reference evidence="4" key="1">
    <citation type="submission" date="2009-08" db="EMBL/GenBank/DDBJ databases">
        <title>The complete genome of Chitinophaga pinensis DSM 2588.</title>
        <authorList>
            <consortium name="US DOE Joint Genome Institute (JGI-PGF)"/>
            <person name="Lucas S."/>
            <person name="Copeland A."/>
            <person name="Lapidus A."/>
            <person name="Glavina del Rio T."/>
            <person name="Dalin E."/>
            <person name="Tice H."/>
            <person name="Bruce D."/>
            <person name="Goodwin L."/>
            <person name="Pitluck S."/>
            <person name="Kyrpides N."/>
            <person name="Mavromatis K."/>
            <person name="Ivanova N."/>
            <person name="Mikhailova N."/>
            <person name="Sims D."/>
            <person name="Meinche L."/>
            <person name="Brettin T."/>
            <person name="Detter J.C."/>
            <person name="Han C."/>
            <person name="Larimer F."/>
            <person name="Land M."/>
            <person name="Hauser L."/>
            <person name="Markowitz V."/>
            <person name="Cheng J.-F."/>
            <person name="Hugenholtz P."/>
            <person name="Woyke T."/>
            <person name="Wu D."/>
            <person name="Spring S."/>
            <person name="Klenk H.-P."/>
            <person name="Eisen J.A."/>
        </authorList>
    </citation>
    <scope>NUCLEOTIDE SEQUENCE [LARGE SCALE GENOMIC DNA]</scope>
    <source>
        <strain evidence="4">ATCC 43595 / DSM 2588 / LMG 13176 / NBRC 15968 / NCIMB 11800 / UQM 2034</strain>
    </source>
</reference>
<name>A0A979G650_CHIPD</name>
<evidence type="ECO:0000259" key="2">
    <source>
        <dbReference type="Pfam" id="PF24703"/>
    </source>
</evidence>
<organism evidence="3 4">
    <name type="scientific">Chitinophaga pinensis (strain ATCC 43595 / DSM 2588 / LMG 13176 / NBRC 15968 / NCIMB 11800 / UQM 2034)</name>
    <dbReference type="NCBI Taxonomy" id="485918"/>
    <lineage>
        <taxon>Bacteria</taxon>
        <taxon>Pseudomonadati</taxon>
        <taxon>Bacteroidota</taxon>
        <taxon>Chitinophagia</taxon>
        <taxon>Chitinophagales</taxon>
        <taxon>Chitinophagaceae</taxon>
        <taxon>Chitinophaga</taxon>
    </lineage>
</organism>
<dbReference type="Pfam" id="PF24703">
    <property type="entry name" value="DUF7666"/>
    <property type="match status" value="1"/>
</dbReference>
<accession>A0A979G650</accession>
<dbReference type="EMBL" id="CP001699">
    <property type="protein sequence ID" value="ACU61322.1"/>
    <property type="molecule type" value="Genomic_DNA"/>
</dbReference>
<dbReference type="Proteomes" id="UP000002215">
    <property type="component" value="Chromosome"/>
</dbReference>
<dbReference type="RefSeq" id="WP_012791495.1">
    <property type="nucleotide sequence ID" value="NC_013132.1"/>
</dbReference>
<evidence type="ECO:0000313" key="3">
    <source>
        <dbReference type="EMBL" id="ACU61322.1"/>
    </source>
</evidence>
<evidence type="ECO:0000256" key="1">
    <source>
        <dbReference type="SAM" id="MobiDB-lite"/>
    </source>
</evidence>
<feature type="region of interest" description="Disordered" evidence="1">
    <location>
        <begin position="109"/>
        <end position="142"/>
    </location>
</feature>
<dbReference type="InterPro" id="IPR002989">
    <property type="entry name" value="Mycobac_pentapep"/>
</dbReference>
<sequence>MEKEIIKGYKVTDNDMRCRGYQYELGKTYNQPGQVELCGNGFHFCVSPAHCFNYYEFTSDNRVFEIEASGDIVHGNDKSACSDITLVRELTWEEVLKFVNQGVGNTGFGNTGDWNTGDRNTGYRNTGDWNTGDRNTGYRNTGDWNTGYRNTGYRNTGDWNTGDRNTGYSNTGYRNTGAFCTGEAPFPIFNQPSNWTEHQFKQSKAYSLLCQVDTKQWVPSSHMSDAEKEKYPSHKTAEGYLKDIPFKEAFQNKWHNWSAESRRAFFDLPNFSWEIFTEITGVKPE</sequence>